<comment type="similarity">
    <text evidence="1">Belongs to the DNA polymerase type-Y family.</text>
</comment>
<dbReference type="Pfam" id="PF13438">
    <property type="entry name" value="DUF4113"/>
    <property type="match status" value="1"/>
</dbReference>
<dbReference type="KEGG" id="nzl:D0T92_04125"/>
<keyword evidence="4" id="KW-0234">DNA repair</keyword>
<dbReference type="InterPro" id="IPR043128">
    <property type="entry name" value="Rev_trsase/Diguanyl_cyclase"/>
</dbReference>
<sequence>MFALIDGNNFYASCERVFRPDLKNTPIVVLSNNDGCVVARSSEAKKLGIRMGVPFFQIRHLVSSGSVVAKSSNYKLYTDLSRRMMETIATLVPSIEIYSIDECFADVSGMADLTQLGYSIRQRVMQWVGIPTSIGIAATKTLSKFCNHLAKQYPKQFNGVVVWEYWPASIQERALASQPVAEIWGIGRHTSEKLAAQKIQTALDFYRSDAAMLRARYGVVIERIHRELHGYTCHDLQVETDTRKHIIRSRSFGKTLTEFEALEAAISHHISDGAAILRQEGTLATTVTVFIHTNRFRENEPQYCGHLMSVLVEPTADTIQLNRAALALLKKIYRPGLEFKKAGIELGGIQPSGIIQANLWSSNTVDRSSLLSAWDEITAHYGRHCIKLASELLSSDWHMSRDALSPCYTTSLQDVVVIK</sequence>
<protein>
    <submittedName>
        <fullName evidence="7">Y-family DNA polymerase</fullName>
    </submittedName>
</protein>
<dbReference type="Gene3D" id="1.10.150.20">
    <property type="entry name" value="5' to 3' exonuclease, C-terminal subdomain"/>
    <property type="match status" value="1"/>
</dbReference>
<evidence type="ECO:0000313" key="8">
    <source>
        <dbReference type="Proteomes" id="UP000325713"/>
    </source>
</evidence>
<dbReference type="PANTHER" id="PTHR11076">
    <property type="entry name" value="DNA REPAIR POLYMERASE UMUC / TRANSFERASE FAMILY MEMBER"/>
    <property type="match status" value="1"/>
</dbReference>
<dbReference type="GO" id="GO:0005829">
    <property type="term" value="C:cytosol"/>
    <property type="evidence" value="ECO:0007669"/>
    <property type="project" value="TreeGrafter"/>
</dbReference>
<dbReference type="InterPro" id="IPR036775">
    <property type="entry name" value="DNA_pol_Y-fam_lit_finger_sf"/>
</dbReference>
<dbReference type="InterPro" id="IPR050116">
    <property type="entry name" value="DNA_polymerase-Y"/>
</dbReference>
<evidence type="ECO:0000256" key="4">
    <source>
        <dbReference type="ARBA" id="ARBA00023204"/>
    </source>
</evidence>
<dbReference type="InterPro" id="IPR017961">
    <property type="entry name" value="DNA_pol_Y-fam_little_finger"/>
</dbReference>
<dbReference type="Pfam" id="PF00817">
    <property type="entry name" value="IMS"/>
    <property type="match status" value="1"/>
</dbReference>
<evidence type="ECO:0000259" key="6">
    <source>
        <dbReference type="PROSITE" id="PS50173"/>
    </source>
</evidence>
<gene>
    <name evidence="7" type="ORF">D0T92_04125</name>
</gene>
<dbReference type="Pfam" id="PF11799">
    <property type="entry name" value="IMS_C"/>
    <property type="match status" value="1"/>
</dbReference>
<accession>A0A5J6PU12</accession>
<keyword evidence="5" id="KW-0742">SOS response</keyword>
<evidence type="ECO:0000256" key="2">
    <source>
        <dbReference type="ARBA" id="ARBA00022763"/>
    </source>
</evidence>
<dbReference type="PROSITE" id="PS50173">
    <property type="entry name" value="UMUC"/>
    <property type="match status" value="1"/>
</dbReference>
<keyword evidence="2" id="KW-0227">DNA damage</keyword>
<dbReference type="SUPFAM" id="SSF56672">
    <property type="entry name" value="DNA/RNA polymerases"/>
    <property type="match status" value="1"/>
</dbReference>
<dbReference type="GO" id="GO:0003684">
    <property type="term" value="F:damaged DNA binding"/>
    <property type="evidence" value="ECO:0007669"/>
    <property type="project" value="InterPro"/>
</dbReference>
<dbReference type="InterPro" id="IPR001126">
    <property type="entry name" value="UmuC"/>
</dbReference>
<dbReference type="PANTHER" id="PTHR11076:SF34">
    <property type="entry name" value="PROTEIN UMUC"/>
    <property type="match status" value="1"/>
</dbReference>
<dbReference type="AlphaFoldDB" id="A0A5J6PU12"/>
<dbReference type="GO" id="GO:0042276">
    <property type="term" value="P:error-prone translesion synthesis"/>
    <property type="evidence" value="ECO:0007669"/>
    <property type="project" value="TreeGrafter"/>
</dbReference>
<feature type="domain" description="UmuC" evidence="6">
    <location>
        <begin position="2"/>
        <end position="187"/>
    </location>
</feature>
<proteinExistence type="inferred from homology"/>
<keyword evidence="3" id="KW-0741">SOS mutagenesis</keyword>
<evidence type="ECO:0000256" key="5">
    <source>
        <dbReference type="ARBA" id="ARBA00023236"/>
    </source>
</evidence>
<reference evidence="7 8" key="1">
    <citation type="submission" date="2018-08" db="EMBL/GenBank/DDBJ databases">
        <title>Neisseria zalophi ATCC BAA-2455 complete genome.</title>
        <authorList>
            <person name="Veseli I.A."/>
            <person name="Buttler R."/>
            <person name="Mascarenhas dos Santos A.C."/>
            <person name="Pombert J.-F."/>
        </authorList>
    </citation>
    <scope>NUCLEOTIDE SEQUENCE [LARGE SCALE GENOMIC DNA]</scope>
    <source>
        <strain evidence="7 8">ATCC BAA-2455</strain>
    </source>
</reference>
<organism evidence="7 8">
    <name type="scientific">Neisseria zalophi</name>
    <dbReference type="NCBI Taxonomy" id="640030"/>
    <lineage>
        <taxon>Bacteria</taxon>
        <taxon>Pseudomonadati</taxon>
        <taxon>Pseudomonadota</taxon>
        <taxon>Betaproteobacteria</taxon>
        <taxon>Neisseriales</taxon>
        <taxon>Neisseriaceae</taxon>
        <taxon>Neisseria</taxon>
    </lineage>
</organism>
<dbReference type="GO" id="GO:0009432">
    <property type="term" value="P:SOS response"/>
    <property type="evidence" value="ECO:0007669"/>
    <property type="project" value="UniProtKB-KW"/>
</dbReference>
<dbReference type="CDD" id="cd01700">
    <property type="entry name" value="PolY_Pol_V_umuC"/>
    <property type="match status" value="1"/>
</dbReference>
<dbReference type="SUPFAM" id="SSF100879">
    <property type="entry name" value="Lesion bypass DNA polymerase (Y-family), little finger domain"/>
    <property type="match status" value="1"/>
</dbReference>
<dbReference type="Gene3D" id="3.30.70.270">
    <property type="match status" value="1"/>
</dbReference>
<dbReference type="GO" id="GO:0003887">
    <property type="term" value="F:DNA-directed DNA polymerase activity"/>
    <property type="evidence" value="ECO:0007669"/>
    <property type="project" value="TreeGrafter"/>
</dbReference>
<dbReference type="RefSeq" id="WP_151050479.1">
    <property type="nucleotide sequence ID" value="NZ_CP031700.1"/>
</dbReference>
<name>A0A5J6PU12_9NEIS</name>
<evidence type="ECO:0000313" key="7">
    <source>
        <dbReference type="EMBL" id="QEY25804.1"/>
    </source>
</evidence>
<evidence type="ECO:0000256" key="1">
    <source>
        <dbReference type="ARBA" id="ARBA00010945"/>
    </source>
</evidence>
<dbReference type="InterPro" id="IPR043502">
    <property type="entry name" value="DNA/RNA_pol_sf"/>
</dbReference>
<keyword evidence="8" id="KW-1185">Reference proteome</keyword>
<evidence type="ECO:0000256" key="3">
    <source>
        <dbReference type="ARBA" id="ARBA00023199"/>
    </source>
</evidence>
<dbReference type="Gene3D" id="3.40.1170.60">
    <property type="match status" value="1"/>
</dbReference>
<dbReference type="EMBL" id="CP031700">
    <property type="protein sequence ID" value="QEY25804.1"/>
    <property type="molecule type" value="Genomic_DNA"/>
</dbReference>
<dbReference type="InterPro" id="IPR025188">
    <property type="entry name" value="DUF4113"/>
</dbReference>
<dbReference type="GO" id="GO:0006281">
    <property type="term" value="P:DNA repair"/>
    <property type="evidence" value="ECO:0007669"/>
    <property type="project" value="UniProtKB-KW"/>
</dbReference>
<dbReference type="Proteomes" id="UP000325713">
    <property type="component" value="Chromosome"/>
</dbReference>
<dbReference type="OrthoDB" id="9808813at2"/>